<dbReference type="OrthoDB" id="8300558at2759"/>
<sequence>MPNIINELKLDFKDVLLRPKRSTLRSRSDAISTSIERHAYYRTRSPRDDRVDPTRPTGTPPDMEPSVGNRTGITGNSPFVILTVRGALNCAWNSCGVETLTKRISSITLCDESLRHVLNSDHKRAGSRCSPYRLTQTNRLTPIYARVNRSRAFRGADRRGRRREIAAVSHCPTHPTETGRRPGAGARQAAARPGRSHCAQLMH</sequence>
<feature type="region of interest" description="Disordered" evidence="1">
    <location>
        <begin position="41"/>
        <end position="71"/>
    </location>
</feature>
<organism evidence="2 3">
    <name type="scientific">Eumeta variegata</name>
    <name type="common">Bagworm moth</name>
    <name type="synonym">Eumeta japonica</name>
    <dbReference type="NCBI Taxonomy" id="151549"/>
    <lineage>
        <taxon>Eukaryota</taxon>
        <taxon>Metazoa</taxon>
        <taxon>Ecdysozoa</taxon>
        <taxon>Arthropoda</taxon>
        <taxon>Hexapoda</taxon>
        <taxon>Insecta</taxon>
        <taxon>Pterygota</taxon>
        <taxon>Neoptera</taxon>
        <taxon>Endopterygota</taxon>
        <taxon>Lepidoptera</taxon>
        <taxon>Glossata</taxon>
        <taxon>Ditrysia</taxon>
        <taxon>Tineoidea</taxon>
        <taxon>Psychidae</taxon>
        <taxon>Oiketicinae</taxon>
        <taxon>Eumeta</taxon>
    </lineage>
</organism>
<dbReference type="STRING" id="151549.A0A4C1X0Y6"/>
<dbReference type="Proteomes" id="UP000299102">
    <property type="component" value="Unassembled WGS sequence"/>
</dbReference>
<protein>
    <submittedName>
        <fullName evidence="2">GMP reductase 2</fullName>
    </submittedName>
</protein>
<evidence type="ECO:0000313" key="2">
    <source>
        <dbReference type="EMBL" id="GBP55965.1"/>
    </source>
</evidence>
<keyword evidence="3" id="KW-1185">Reference proteome</keyword>
<comment type="caution">
    <text evidence="2">The sequence shown here is derived from an EMBL/GenBank/DDBJ whole genome shotgun (WGS) entry which is preliminary data.</text>
</comment>
<name>A0A4C1X0Y6_EUMVA</name>
<evidence type="ECO:0000313" key="3">
    <source>
        <dbReference type="Proteomes" id="UP000299102"/>
    </source>
</evidence>
<reference evidence="2 3" key="1">
    <citation type="journal article" date="2019" name="Commun. Biol.">
        <title>The bagworm genome reveals a unique fibroin gene that provides high tensile strength.</title>
        <authorList>
            <person name="Kono N."/>
            <person name="Nakamura H."/>
            <person name="Ohtoshi R."/>
            <person name="Tomita M."/>
            <person name="Numata K."/>
            <person name="Arakawa K."/>
        </authorList>
    </citation>
    <scope>NUCLEOTIDE SEQUENCE [LARGE SCALE GENOMIC DNA]</scope>
</reference>
<feature type="compositionally biased region" description="Basic and acidic residues" evidence="1">
    <location>
        <begin position="41"/>
        <end position="53"/>
    </location>
</feature>
<accession>A0A4C1X0Y6</accession>
<gene>
    <name evidence="2" type="primary">GMPR2</name>
    <name evidence="2" type="ORF">EVAR_97678_1</name>
</gene>
<evidence type="ECO:0000256" key="1">
    <source>
        <dbReference type="SAM" id="MobiDB-lite"/>
    </source>
</evidence>
<dbReference type="EMBL" id="BGZK01000682">
    <property type="protein sequence ID" value="GBP55965.1"/>
    <property type="molecule type" value="Genomic_DNA"/>
</dbReference>
<feature type="region of interest" description="Disordered" evidence="1">
    <location>
        <begin position="169"/>
        <end position="203"/>
    </location>
</feature>
<dbReference type="AlphaFoldDB" id="A0A4C1X0Y6"/>
<feature type="compositionally biased region" description="Low complexity" evidence="1">
    <location>
        <begin position="181"/>
        <end position="193"/>
    </location>
</feature>
<proteinExistence type="predicted"/>